<dbReference type="Proteomes" id="UP000440578">
    <property type="component" value="Unassembled WGS sequence"/>
</dbReference>
<feature type="region of interest" description="Disordered" evidence="6">
    <location>
        <begin position="409"/>
        <end position="457"/>
    </location>
</feature>
<feature type="compositionally biased region" description="Low complexity" evidence="6">
    <location>
        <begin position="515"/>
        <end position="524"/>
    </location>
</feature>
<feature type="region of interest" description="Disordered" evidence="6">
    <location>
        <begin position="213"/>
        <end position="254"/>
    </location>
</feature>
<dbReference type="InterPro" id="IPR036259">
    <property type="entry name" value="MFS_trans_sf"/>
</dbReference>
<keyword evidence="5" id="KW-0175">Coiled coil</keyword>
<dbReference type="PROSITE" id="PS50850">
    <property type="entry name" value="MFS"/>
    <property type="match status" value="1"/>
</dbReference>
<protein>
    <submittedName>
        <fullName evidence="9">Proton-coupled folate transporter</fullName>
    </submittedName>
</protein>
<evidence type="ECO:0000256" key="6">
    <source>
        <dbReference type="SAM" id="MobiDB-lite"/>
    </source>
</evidence>
<dbReference type="EMBL" id="VIIS01001261">
    <property type="protein sequence ID" value="KAF0300486.1"/>
    <property type="molecule type" value="Genomic_DNA"/>
</dbReference>
<gene>
    <name evidence="9" type="ORF">FJT64_027038</name>
</gene>
<feature type="transmembrane region" description="Helical" evidence="7">
    <location>
        <begin position="775"/>
        <end position="793"/>
    </location>
</feature>
<feature type="transmembrane region" description="Helical" evidence="7">
    <location>
        <begin position="833"/>
        <end position="850"/>
    </location>
</feature>
<feature type="region of interest" description="Disordered" evidence="6">
    <location>
        <begin position="499"/>
        <end position="525"/>
    </location>
</feature>
<accession>A0A6A4VZV8</accession>
<reference evidence="9 10" key="1">
    <citation type="submission" date="2019-07" db="EMBL/GenBank/DDBJ databases">
        <title>Draft genome assembly of a fouling barnacle, Amphibalanus amphitrite (Darwin, 1854): The first reference genome for Thecostraca.</title>
        <authorList>
            <person name="Kim W."/>
        </authorList>
    </citation>
    <scope>NUCLEOTIDE SEQUENCE [LARGE SCALE GENOMIC DNA]</scope>
    <source>
        <strain evidence="9">SNU_AA5</strain>
        <tissue evidence="9">Soma without cirri and trophi</tissue>
    </source>
</reference>
<feature type="region of interest" description="Disordered" evidence="6">
    <location>
        <begin position="283"/>
        <end position="364"/>
    </location>
</feature>
<keyword evidence="2 7" id="KW-0812">Transmembrane</keyword>
<dbReference type="PANTHER" id="PTHR23507:SF1">
    <property type="entry name" value="FI18259P1-RELATED"/>
    <property type="match status" value="1"/>
</dbReference>
<keyword evidence="4 7" id="KW-0472">Membrane</keyword>
<keyword evidence="10" id="KW-1185">Reference proteome</keyword>
<evidence type="ECO:0000256" key="4">
    <source>
        <dbReference type="ARBA" id="ARBA00023136"/>
    </source>
</evidence>
<evidence type="ECO:0000256" key="5">
    <source>
        <dbReference type="SAM" id="Coils"/>
    </source>
</evidence>
<dbReference type="Pfam" id="PF00083">
    <property type="entry name" value="Sugar_tr"/>
    <property type="match status" value="1"/>
</dbReference>
<dbReference type="InterPro" id="IPR005828">
    <property type="entry name" value="MFS_sugar_transport-like"/>
</dbReference>
<feature type="compositionally biased region" description="Pro residues" evidence="6">
    <location>
        <begin position="448"/>
        <end position="457"/>
    </location>
</feature>
<dbReference type="GO" id="GO:0022857">
    <property type="term" value="F:transmembrane transporter activity"/>
    <property type="evidence" value="ECO:0007669"/>
    <property type="project" value="InterPro"/>
</dbReference>
<feature type="coiled-coil region" evidence="5">
    <location>
        <begin position="38"/>
        <end position="86"/>
    </location>
</feature>
<dbReference type="PANTHER" id="PTHR23507">
    <property type="entry name" value="ZGC:174356"/>
    <property type="match status" value="1"/>
</dbReference>
<dbReference type="GO" id="GO:0016020">
    <property type="term" value="C:membrane"/>
    <property type="evidence" value="ECO:0007669"/>
    <property type="project" value="UniProtKB-SubCell"/>
</dbReference>
<feature type="region of interest" description="Disordered" evidence="6">
    <location>
        <begin position="1"/>
        <end position="34"/>
    </location>
</feature>
<name>A0A6A4VZV8_AMPAM</name>
<evidence type="ECO:0000256" key="7">
    <source>
        <dbReference type="SAM" id="Phobius"/>
    </source>
</evidence>
<evidence type="ECO:0000313" key="10">
    <source>
        <dbReference type="Proteomes" id="UP000440578"/>
    </source>
</evidence>
<feature type="transmembrane region" description="Helical" evidence="7">
    <location>
        <begin position="711"/>
        <end position="737"/>
    </location>
</feature>
<feature type="compositionally biased region" description="Basic residues" evidence="6">
    <location>
        <begin position="347"/>
        <end position="358"/>
    </location>
</feature>
<evidence type="ECO:0000313" key="9">
    <source>
        <dbReference type="EMBL" id="KAF0300486.1"/>
    </source>
</evidence>
<feature type="coiled-coil region" evidence="5">
    <location>
        <begin position="126"/>
        <end position="212"/>
    </location>
</feature>
<feature type="transmembrane region" description="Helical" evidence="7">
    <location>
        <begin position="650"/>
        <end position="670"/>
    </location>
</feature>
<evidence type="ECO:0000256" key="2">
    <source>
        <dbReference type="ARBA" id="ARBA00022692"/>
    </source>
</evidence>
<feature type="compositionally biased region" description="Basic and acidic residues" evidence="6">
    <location>
        <begin position="409"/>
        <end position="425"/>
    </location>
</feature>
<keyword evidence="3 7" id="KW-1133">Transmembrane helix</keyword>
<dbReference type="SUPFAM" id="SSF103473">
    <property type="entry name" value="MFS general substrate transporter"/>
    <property type="match status" value="1"/>
</dbReference>
<comment type="caution">
    <text evidence="9">The sequence shown here is derived from an EMBL/GenBank/DDBJ whole genome shotgun (WGS) entry which is preliminary data.</text>
</comment>
<feature type="transmembrane region" description="Helical" evidence="7">
    <location>
        <begin position="682"/>
        <end position="699"/>
    </location>
</feature>
<dbReference type="InterPro" id="IPR020846">
    <property type="entry name" value="MFS_dom"/>
</dbReference>
<evidence type="ECO:0000256" key="1">
    <source>
        <dbReference type="ARBA" id="ARBA00004141"/>
    </source>
</evidence>
<dbReference type="Gene3D" id="1.20.1250.20">
    <property type="entry name" value="MFS general substrate transporter like domains"/>
    <property type="match status" value="1"/>
</dbReference>
<feature type="compositionally biased region" description="Pro residues" evidence="6">
    <location>
        <begin position="233"/>
        <end position="245"/>
    </location>
</feature>
<evidence type="ECO:0000256" key="3">
    <source>
        <dbReference type="ARBA" id="ARBA00022989"/>
    </source>
</evidence>
<comment type="subcellular location">
    <subcellularLocation>
        <location evidence="1">Membrane</location>
        <topology evidence="1">Multi-pass membrane protein</topology>
    </subcellularLocation>
</comment>
<dbReference type="OrthoDB" id="6374253at2759"/>
<feature type="transmembrane region" description="Helical" evidence="7">
    <location>
        <begin position="749"/>
        <end position="769"/>
    </location>
</feature>
<proteinExistence type="predicted"/>
<dbReference type="AlphaFoldDB" id="A0A6A4VZV8"/>
<sequence length="887" mass="97834">MTRAGKVSQAAVHLRQRTDSQLPPTPPHPNLQKGCNLNEGVDERLQQLRTAREALYEQHRLTDERLKSLARLITETRQAITKLRDKLKYRTEKQVDDAVQRLETQIHTHNFRLREEEKIVREINELKKSKRTIRDYDSKKRELETLNQKQRSLRYERDRFFSEIDKNQREEDRILRERQSAEANIKMLNDELADLRRQRQAADESYRQQVEQWQRWQRAAADRRRKAREDTGRPPPPPPAPPPAAAPAGTELRAPPEPYRAELAACEQLLAYLQRLAHTPNATPATPSALLTPSGAATPLSPRTPVSPRTPQPPSEPDRPLTDVDGDKPMFVLRRREEETPQPPPSRPKRRRDRRGSQRVRPLTHTADVFHQFCLLGLQPPCTSKEAPAALEQVKAKQKYFQMCALKARQERADRTEPRRPERVDGTATQGAVGGPPLTLRLNSSPLSEPPPPPPPDGMVTMHSIGVQLPYQLTMAAPASATPSLAYLAQASVDSSCSCPADAASRPLSRDSGVPSAPLSAEAAEPGRDPFAEALQSRLAAGDGAGPAARRTETLEVPCASQESGIGSADLCAGGTMSLVSAARRLAASVTVEPVLLLFMVGSYMQYTAMQSLVYAKTCQGLFSPTVCSNLQLDEYSAERDAVQDGASYWMLYSNVALAVPSVISGIYLGTWSDVFGRKAPLLLPPLGQVLAALVYMAMSAYDSVPVGFNVLANLLAGLLGGFSSMIMCCMSYLSAVTVTRQRTTRVSLLESMSFLGGFIGPFVGSAIFEGAGRTWNFTALVIVNSAIVLYVVMPRAGGAAAAASRPPVFSLRYLWDALRVAFKPRADSGRRYILMLLVVAFIIMINTFGENDVTYLYVKDAPIFLDDALYDTYFSVKHALSAGVLI</sequence>
<feature type="compositionally biased region" description="Basic and acidic residues" evidence="6">
    <location>
        <begin position="316"/>
        <end position="339"/>
    </location>
</feature>
<evidence type="ECO:0000259" key="8">
    <source>
        <dbReference type="PROSITE" id="PS50850"/>
    </source>
</evidence>
<feature type="domain" description="Major facilitator superfamily (MFS) profile" evidence="8">
    <location>
        <begin position="595"/>
        <end position="887"/>
    </location>
</feature>
<organism evidence="9 10">
    <name type="scientific">Amphibalanus amphitrite</name>
    <name type="common">Striped barnacle</name>
    <name type="synonym">Balanus amphitrite</name>
    <dbReference type="NCBI Taxonomy" id="1232801"/>
    <lineage>
        <taxon>Eukaryota</taxon>
        <taxon>Metazoa</taxon>
        <taxon>Ecdysozoa</taxon>
        <taxon>Arthropoda</taxon>
        <taxon>Crustacea</taxon>
        <taxon>Multicrustacea</taxon>
        <taxon>Cirripedia</taxon>
        <taxon>Thoracica</taxon>
        <taxon>Thoracicalcarea</taxon>
        <taxon>Balanomorpha</taxon>
        <taxon>Balanoidea</taxon>
        <taxon>Balanidae</taxon>
        <taxon>Amphibalaninae</taxon>
        <taxon>Amphibalanus</taxon>
    </lineage>
</organism>